<feature type="domain" description="HTH marR-type" evidence="4">
    <location>
        <begin position="1"/>
        <end position="139"/>
    </location>
</feature>
<sequence length="160" mass="17312">MDEIPRTATRLRAAVARIDRLLARDVVGSGLTRTDFSVLGALSRADSLRLADLVDRERVHPTMLSRVVGRLVGAGWVTRLPDPDDGRAALLSITDAGTVLYRRLQRERAARIETYLDGLDDEQAGRLAAALPVLEGLADHLTTGGEPPLQAARARAEVGR</sequence>
<evidence type="ECO:0000256" key="1">
    <source>
        <dbReference type="ARBA" id="ARBA00023015"/>
    </source>
</evidence>
<comment type="caution">
    <text evidence="5">The sequence shown here is derived from an EMBL/GenBank/DDBJ whole genome shotgun (WGS) entry which is preliminary data.</text>
</comment>
<dbReference type="SMART" id="SM00347">
    <property type="entry name" value="HTH_MARR"/>
    <property type="match status" value="1"/>
</dbReference>
<reference evidence="5 6" key="1">
    <citation type="submission" date="2020-02" db="EMBL/GenBank/DDBJ databases">
        <title>The whole genome sequence of CPCC 205119.</title>
        <authorList>
            <person name="Jiang Z."/>
        </authorList>
    </citation>
    <scope>NUCLEOTIDE SEQUENCE [LARGE SCALE GENOMIC DNA]</scope>
    <source>
        <strain evidence="5 6">CPCC 205119</strain>
    </source>
</reference>
<dbReference type="PROSITE" id="PS50995">
    <property type="entry name" value="HTH_MARR_2"/>
    <property type="match status" value="1"/>
</dbReference>
<dbReference type="GO" id="GO:0003677">
    <property type="term" value="F:DNA binding"/>
    <property type="evidence" value="ECO:0007669"/>
    <property type="project" value="UniProtKB-KW"/>
</dbReference>
<evidence type="ECO:0000313" key="6">
    <source>
        <dbReference type="Proteomes" id="UP000470470"/>
    </source>
</evidence>
<dbReference type="InterPro" id="IPR036388">
    <property type="entry name" value="WH-like_DNA-bd_sf"/>
</dbReference>
<dbReference type="Proteomes" id="UP000470470">
    <property type="component" value="Unassembled WGS sequence"/>
</dbReference>
<dbReference type="PANTHER" id="PTHR39515:SF2">
    <property type="entry name" value="HTH-TYPE TRANSCRIPTIONAL REGULATOR RV0880"/>
    <property type="match status" value="1"/>
</dbReference>
<dbReference type="InterPro" id="IPR000835">
    <property type="entry name" value="HTH_MarR-typ"/>
</dbReference>
<dbReference type="PANTHER" id="PTHR39515">
    <property type="entry name" value="CONSERVED PROTEIN"/>
    <property type="match status" value="1"/>
</dbReference>
<dbReference type="Pfam" id="PF01047">
    <property type="entry name" value="MarR"/>
    <property type="match status" value="1"/>
</dbReference>
<dbReference type="InterPro" id="IPR036390">
    <property type="entry name" value="WH_DNA-bd_sf"/>
</dbReference>
<dbReference type="InterPro" id="IPR052526">
    <property type="entry name" value="HTH-type_Bedaq_tolerance"/>
</dbReference>
<organism evidence="5 6">
    <name type="scientific">Goekera deserti</name>
    <dbReference type="NCBI Taxonomy" id="2497753"/>
    <lineage>
        <taxon>Bacteria</taxon>
        <taxon>Bacillati</taxon>
        <taxon>Actinomycetota</taxon>
        <taxon>Actinomycetes</taxon>
        <taxon>Geodermatophilales</taxon>
        <taxon>Geodermatophilaceae</taxon>
        <taxon>Goekera</taxon>
    </lineage>
</organism>
<dbReference type="SUPFAM" id="SSF46785">
    <property type="entry name" value="Winged helix' DNA-binding domain"/>
    <property type="match status" value="1"/>
</dbReference>
<dbReference type="Gene3D" id="1.10.10.10">
    <property type="entry name" value="Winged helix-like DNA-binding domain superfamily/Winged helix DNA-binding domain"/>
    <property type="match status" value="1"/>
</dbReference>
<gene>
    <name evidence="5" type="ORF">G1H19_19125</name>
</gene>
<dbReference type="PROSITE" id="PS01117">
    <property type="entry name" value="HTH_MARR_1"/>
    <property type="match status" value="1"/>
</dbReference>
<accession>A0A7K3WK54</accession>
<evidence type="ECO:0000256" key="2">
    <source>
        <dbReference type="ARBA" id="ARBA00023125"/>
    </source>
</evidence>
<keyword evidence="2" id="KW-0238">DNA-binding</keyword>
<dbReference type="AlphaFoldDB" id="A0A7K3WK54"/>
<dbReference type="InterPro" id="IPR023187">
    <property type="entry name" value="Tscrpt_reg_MarR-type_CS"/>
</dbReference>
<keyword evidence="6" id="KW-1185">Reference proteome</keyword>
<proteinExistence type="predicted"/>
<keyword evidence="1" id="KW-0805">Transcription regulation</keyword>
<dbReference type="GO" id="GO:0003700">
    <property type="term" value="F:DNA-binding transcription factor activity"/>
    <property type="evidence" value="ECO:0007669"/>
    <property type="project" value="InterPro"/>
</dbReference>
<protein>
    <submittedName>
        <fullName evidence="5">MarR family transcriptional regulator</fullName>
    </submittedName>
</protein>
<evidence type="ECO:0000259" key="4">
    <source>
        <dbReference type="PROSITE" id="PS50995"/>
    </source>
</evidence>
<keyword evidence="3" id="KW-0804">Transcription</keyword>
<dbReference type="EMBL" id="JAAGWK010000030">
    <property type="protein sequence ID" value="NEL56090.1"/>
    <property type="molecule type" value="Genomic_DNA"/>
</dbReference>
<dbReference type="RefSeq" id="WP_152727304.1">
    <property type="nucleotide sequence ID" value="NZ_JAABOZ010000001.1"/>
</dbReference>
<name>A0A7K3WK54_9ACTN</name>
<evidence type="ECO:0000313" key="5">
    <source>
        <dbReference type="EMBL" id="NEL56090.1"/>
    </source>
</evidence>
<evidence type="ECO:0000256" key="3">
    <source>
        <dbReference type="ARBA" id="ARBA00023163"/>
    </source>
</evidence>